<organism evidence="1 2">
    <name type="scientific">Rangifer tarandus platyrhynchus</name>
    <name type="common">Svalbard reindeer</name>
    <dbReference type="NCBI Taxonomy" id="3082113"/>
    <lineage>
        <taxon>Eukaryota</taxon>
        <taxon>Metazoa</taxon>
        <taxon>Chordata</taxon>
        <taxon>Craniata</taxon>
        <taxon>Vertebrata</taxon>
        <taxon>Euteleostomi</taxon>
        <taxon>Mammalia</taxon>
        <taxon>Eutheria</taxon>
        <taxon>Laurasiatheria</taxon>
        <taxon>Artiodactyla</taxon>
        <taxon>Ruminantia</taxon>
        <taxon>Pecora</taxon>
        <taxon>Cervidae</taxon>
        <taxon>Odocoileinae</taxon>
        <taxon>Rangifer</taxon>
    </lineage>
</organism>
<dbReference type="EMBL" id="OX459945">
    <property type="protein sequence ID" value="CAI9179889.1"/>
    <property type="molecule type" value="Genomic_DNA"/>
</dbReference>
<sequence length="105" mass="11813">MEGLESVVVWVHSGGRKWEGPEVSGVAVAPKESSNSFIQRFLGCLPCEVRFWELGRHRSVGLDFDLEEIMVGESGIRLWGKTSWHGYKPRLWGSRQETGNIPDGK</sequence>
<proteinExistence type="predicted"/>
<name>A0ABN9A1L1_RANTA</name>
<accession>A0ABN9A1L1</accession>
<protein>
    <submittedName>
        <fullName evidence="1">Uncharacterized protein</fullName>
    </submittedName>
</protein>
<keyword evidence="2" id="KW-1185">Reference proteome</keyword>
<dbReference type="Proteomes" id="UP001176941">
    <property type="component" value="Chromosome 9"/>
</dbReference>
<evidence type="ECO:0000313" key="2">
    <source>
        <dbReference type="Proteomes" id="UP001176941"/>
    </source>
</evidence>
<evidence type="ECO:0000313" key="1">
    <source>
        <dbReference type="EMBL" id="CAI9179889.1"/>
    </source>
</evidence>
<reference evidence="1" key="1">
    <citation type="submission" date="2023-04" db="EMBL/GenBank/DDBJ databases">
        <authorList>
            <consortium name="ELIXIR-Norway"/>
        </authorList>
    </citation>
    <scope>NUCLEOTIDE SEQUENCE [LARGE SCALE GENOMIC DNA]</scope>
</reference>
<gene>
    <name evidence="1" type="ORF">MRATA1EN1_LOCUS28851</name>
</gene>